<dbReference type="RefSeq" id="WP_170821480.1">
    <property type="nucleotide sequence ID" value="NZ_JAAOXG010000020.1"/>
</dbReference>
<keyword evidence="2 5" id="KW-0812">Transmembrane</keyword>
<keyword evidence="4 5" id="KW-0472">Membrane</keyword>
<dbReference type="InterPro" id="IPR038770">
    <property type="entry name" value="Na+/solute_symporter_sf"/>
</dbReference>
<dbReference type="Pfam" id="PF00999">
    <property type="entry name" value="Na_H_Exchanger"/>
    <property type="match status" value="1"/>
</dbReference>
<evidence type="ECO:0000313" key="7">
    <source>
        <dbReference type="EMBL" id="NNJ30294.1"/>
    </source>
</evidence>
<keyword evidence="8" id="KW-1185">Reference proteome</keyword>
<comment type="subcellular location">
    <subcellularLocation>
        <location evidence="1">Membrane</location>
        <topology evidence="1">Multi-pass membrane protein</topology>
    </subcellularLocation>
</comment>
<evidence type="ECO:0000313" key="8">
    <source>
        <dbReference type="Proteomes" id="UP000539052"/>
    </source>
</evidence>
<feature type="transmembrane region" description="Helical" evidence="5">
    <location>
        <begin position="238"/>
        <end position="255"/>
    </location>
</feature>
<feature type="transmembrane region" description="Helical" evidence="5">
    <location>
        <begin position="361"/>
        <end position="381"/>
    </location>
</feature>
<dbReference type="PANTHER" id="PTHR31102">
    <property type="match status" value="1"/>
</dbReference>
<name>A0ABX1VQC0_9FIRM</name>
<evidence type="ECO:0000256" key="1">
    <source>
        <dbReference type="ARBA" id="ARBA00004141"/>
    </source>
</evidence>
<evidence type="ECO:0000256" key="3">
    <source>
        <dbReference type="ARBA" id="ARBA00022989"/>
    </source>
</evidence>
<dbReference type="PANTHER" id="PTHR31102:SF1">
    <property type="entry name" value="CATION_H+ EXCHANGER DOMAIN-CONTAINING PROTEIN"/>
    <property type="match status" value="1"/>
</dbReference>
<gene>
    <name evidence="7" type="ORF">G9470_10905</name>
</gene>
<protein>
    <submittedName>
        <fullName evidence="7">Sodium:proton antiporter</fullName>
    </submittedName>
</protein>
<dbReference type="InterPro" id="IPR051843">
    <property type="entry name" value="CPA1_transporter"/>
</dbReference>
<organism evidence="7 8">
    <name type="scientific">Lacrimispora defluvii</name>
    <dbReference type="NCBI Taxonomy" id="2719233"/>
    <lineage>
        <taxon>Bacteria</taxon>
        <taxon>Bacillati</taxon>
        <taxon>Bacillota</taxon>
        <taxon>Clostridia</taxon>
        <taxon>Lachnospirales</taxon>
        <taxon>Lachnospiraceae</taxon>
        <taxon>Lacrimispora</taxon>
    </lineage>
</organism>
<dbReference type="InterPro" id="IPR006153">
    <property type="entry name" value="Cation/H_exchanger_TM"/>
</dbReference>
<feature type="transmembrane region" description="Helical" evidence="5">
    <location>
        <begin position="299"/>
        <end position="320"/>
    </location>
</feature>
<feature type="transmembrane region" description="Helical" evidence="5">
    <location>
        <begin position="112"/>
        <end position="130"/>
    </location>
</feature>
<dbReference type="Proteomes" id="UP000539052">
    <property type="component" value="Unassembled WGS sequence"/>
</dbReference>
<proteinExistence type="predicted"/>
<dbReference type="EMBL" id="JAAOXG010000020">
    <property type="protein sequence ID" value="NNJ30294.1"/>
    <property type="molecule type" value="Genomic_DNA"/>
</dbReference>
<feature type="transmembrane region" description="Helical" evidence="5">
    <location>
        <begin position="216"/>
        <end position="232"/>
    </location>
</feature>
<feature type="transmembrane region" description="Helical" evidence="5">
    <location>
        <begin position="184"/>
        <end position="204"/>
    </location>
</feature>
<evidence type="ECO:0000259" key="6">
    <source>
        <dbReference type="Pfam" id="PF00999"/>
    </source>
</evidence>
<feature type="transmembrane region" description="Helical" evidence="5">
    <location>
        <begin position="275"/>
        <end position="293"/>
    </location>
</feature>
<feature type="transmembrane region" description="Helical" evidence="5">
    <location>
        <begin position="150"/>
        <end position="172"/>
    </location>
</feature>
<reference evidence="7 8" key="1">
    <citation type="submission" date="2020-03" db="EMBL/GenBank/DDBJ databases">
        <title>Genome Sequence of industrial isolate, B5A.</title>
        <authorList>
            <person name="Sharma S."/>
            <person name="Patil P.B."/>
            <person name="Korpole S."/>
        </authorList>
    </citation>
    <scope>NUCLEOTIDE SEQUENCE [LARGE SCALE GENOMIC DNA]</scope>
    <source>
        <strain evidence="7 8">PI-S10-B5A</strain>
    </source>
</reference>
<evidence type="ECO:0000256" key="2">
    <source>
        <dbReference type="ARBA" id="ARBA00022692"/>
    </source>
</evidence>
<accession>A0ABX1VQC0</accession>
<feature type="domain" description="Cation/H+ exchanger transmembrane" evidence="6">
    <location>
        <begin position="10"/>
        <end position="377"/>
    </location>
</feature>
<feature type="transmembrane region" description="Helical" evidence="5">
    <location>
        <begin position="84"/>
        <end position="106"/>
    </location>
</feature>
<dbReference type="Gene3D" id="1.20.1530.20">
    <property type="match status" value="1"/>
</dbReference>
<feature type="transmembrane region" description="Helical" evidence="5">
    <location>
        <begin position="332"/>
        <end position="355"/>
    </location>
</feature>
<keyword evidence="3 5" id="KW-1133">Transmembrane helix</keyword>
<feature type="transmembrane region" description="Helical" evidence="5">
    <location>
        <begin position="26"/>
        <end position="45"/>
    </location>
</feature>
<evidence type="ECO:0000256" key="5">
    <source>
        <dbReference type="SAM" id="Phobius"/>
    </source>
</evidence>
<sequence length="393" mass="41788">MLLSLALVFLIGMALGSLFEKLKLPSLLGMILTGMILGPYALQLLDSSLLGISTELRQVALIIILTRAGLNLDIKDLKKVGRPAVLMCFIPASCEIAAMVILAPLFLGISRLEAAIMGTVVAAVSPAVVVPRMLKLIETGYGTRKSIPQIIMAGASVDDVYVIVLFTAFTGLAGGKAITPSDFLTIPTSIVFGLISGAAAGMILSSFFTRIHLRDSVKVLLILSISFLLVAAEHHVKGNIGFSGLLAVMALGAVLRQKKYELSRRLSLKFSKLWVAAEVLLFVLVGATVNIQYALKAGLMAVILIFCVIVFRMAGVFLCLIKTPLNKKERIFTAFAYMPKATVQAAIGGLPLAMGLSCGDIVLTVAVLSILVTAPLGAFLIDRSYKVLLGKNQ</sequence>
<evidence type="ECO:0000256" key="4">
    <source>
        <dbReference type="ARBA" id="ARBA00023136"/>
    </source>
</evidence>
<comment type="caution">
    <text evidence="7">The sequence shown here is derived from an EMBL/GenBank/DDBJ whole genome shotgun (WGS) entry which is preliminary data.</text>
</comment>